<organism evidence="7 8">
    <name type="scientific">Aquicella siphonis</name>
    <dbReference type="NCBI Taxonomy" id="254247"/>
    <lineage>
        <taxon>Bacteria</taxon>
        <taxon>Pseudomonadati</taxon>
        <taxon>Pseudomonadota</taxon>
        <taxon>Gammaproteobacteria</taxon>
        <taxon>Legionellales</taxon>
        <taxon>Coxiellaceae</taxon>
        <taxon>Aquicella</taxon>
    </lineage>
</organism>
<dbReference type="SMART" id="SM00382">
    <property type="entry name" value="AAA"/>
    <property type="match status" value="1"/>
</dbReference>
<dbReference type="CDD" id="cd03214">
    <property type="entry name" value="ABC_Iron-Siderophores_B12_Hemin"/>
    <property type="match status" value="1"/>
</dbReference>
<keyword evidence="8" id="KW-1185">Reference proteome</keyword>
<dbReference type="OrthoDB" id="5292475at2"/>
<dbReference type="PANTHER" id="PTHR42794">
    <property type="entry name" value="HEMIN IMPORT ATP-BINDING PROTEIN HMUV"/>
    <property type="match status" value="1"/>
</dbReference>
<dbReference type="InterPro" id="IPR027417">
    <property type="entry name" value="P-loop_NTPase"/>
</dbReference>
<evidence type="ECO:0000313" key="7">
    <source>
        <dbReference type="EMBL" id="VVC76713.1"/>
    </source>
</evidence>
<dbReference type="InterPro" id="IPR017871">
    <property type="entry name" value="ABC_transporter-like_CS"/>
</dbReference>
<keyword evidence="1" id="KW-0813">Transport</keyword>
<comment type="function">
    <text evidence="5">Part of the ABC transporter complex HmuTUV involved in hemin import. Responsible for energy coupling to the transport system.</text>
</comment>
<dbReference type="InterPro" id="IPR003439">
    <property type="entry name" value="ABC_transporter-like_ATP-bd"/>
</dbReference>
<dbReference type="RefSeq" id="WP_148340018.1">
    <property type="nucleotide sequence ID" value="NZ_LR699119.1"/>
</dbReference>
<dbReference type="Pfam" id="PF00005">
    <property type="entry name" value="ABC_tran"/>
    <property type="match status" value="1"/>
</dbReference>
<evidence type="ECO:0000256" key="1">
    <source>
        <dbReference type="ARBA" id="ARBA00022448"/>
    </source>
</evidence>
<dbReference type="Proteomes" id="UP000324194">
    <property type="component" value="Chromosome 1"/>
</dbReference>
<proteinExistence type="predicted"/>
<dbReference type="InterPro" id="IPR003593">
    <property type="entry name" value="AAA+_ATPase"/>
</dbReference>
<name>A0A5E4PJX5_9COXI</name>
<evidence type="ECO:0000259" key="6">
    <source>
        <dbReference type="PROSITE" id="PS50893"/>
    </source>
</evidence>
<dbReference type="AlphaFoldDB" id="A0A5E4PJX5"/>
<evidence type="ECO:0000313" key="8">
    <source>
        <dbReference type="Proteomes" id="UP000324194"/>
    </source>
</evidence>
<evidence type="ECO:0000256" key="4">
    <source>
        <dbReference type="ARBA" id="ARBA00022967"/>
    </source>
</evidence>
<dbReference type="KEGG" id="asip:AQUSIP_20380"/>
<evidence type="ECO:0000256" key="5">
    <source>
        <dbReference type="ARBA" id="ARBA00037066"/>
    </source>
</evidence>
<keyword evidence="3 7" id="KW-0067">ATP-binding</keyword>
<dbReference type="PROSITE" id="PS00211">
    <property type="entry name" value="ABC_TRANSPORTER_1"/>
    <property type="match status" value="1"/>
</dbReference>
<dbReference type="Gene3D" id="3.40.50.300">
    <property type="entry name" value="P-loop containing nucleotide triphosphate hydrolases"/>
    <property type="match status" value="1"/>
</dbReference>
<keyword evidence="2" id="KW-0547">Nucleotide-binding</keyword>
<evidence type="ECO:0000256" key="2">
    <source>
        <dbReference type="ARBA" id="ARBA00022741"/>
    </source>
</evidence>
<dbReference type="GO" id="GO:0005524">
    <property type="term" value="F:ATP binding"/>
    <property type="evidence" value="ECO:0007669"/>
    <property type="project" value="UniProtKB-KW"/>
</dbReference>
<gene>
    <name evidence="7" type="primary">hmuV_2</name>
    <name evidence="7" type="ORF">AQUSIP_20380</name>
</gene>
<sequence length="256" mass="28858">MLTASRLTLTMGNRKLCQSLNLQLRAGEVWGILGPNGCGKTTLLHALCGLRPVTCGEIRLGGQLLNQLPVKTIARSIGLLFQDITVVFPQTVWDYCRAARYPHLPFLKQESAADIQIISEALRTMELQSHTRRRVTQLSGGEQRRLAIAALLAQTPAIYFLDEPANHLDVRYQGLVFGHFRRLADTNNAVVMMSLHDANLAQHYCDHVLLMYPDGETMQGKILDMLTPEHLTRLYRHPIDSIHHGDMIYWQPRPGC</sequence>
<feature type="domain" description="ABC transporter" evidence="6">
    <location>
        <begin position="2"/>
        <end position="238"/>
    </location>
</feature>
<reference evidence="7 8" key="1">
    <citation type="submission" date="2019-08" db="EMBL/GenBank/DDBJ databases">
        <authorList>
            <person name="Guy L."/>
        </authorList>
    </citation>
    <scope>NUCLEOTIDE SEQUENCE [LARGE SCALE GENOMIC DNA]</scope>
    <source>
        <strain evidence="7 8">SGT-108</strain>
    </source>
</reference>
<dbReference type="SUPFAM" id="SSF52540">
    <property type="entry name" value="P-loop containing nucleoside triphosphate hydrolases"/>
    <property type="match status" value="1"/>
</dbReference>
<dbReference type="PANTHER" id="PTHR42794:SF1">
    <property type="entry name" value="HEMIN IMPORT ATP-BINDING PROTEIN HMUV"/>
    <property type="match status" value="1"/>
</dbReference>
<dbReference type="GO" id="GO:0016887">
    <property type="term" value="F:ATP hydrolysis activity"/>
    <property type="evidence" value="ECO:0007669"/>
    <property type="project" value="InterPro"/>
</dbReference>
<keyword evidence="4" id="KW-1278">Translocase</keyword>
<accession>A0A5E4PJX5</accession>
<dbReference type="PROSITE" id="PS50893">
    <property type="entry name" value="ABC_TRANSPORTER_2"/>
    <property type="match status" value="1"/>
</dbReference>
<dbReference type="EMBL" id="LR699119">
    <property type="protein sequence ID" value="VVC76713.1"/>
    <property type="molecule type" value="Genomic_DNA"/>
</dbReference>
<protein>
    <submittedName>
        <fullName evidence="7">Hemin import ATP-binding protein HmuV</fullName>
    </submittedName>
</protein>
<evidence type="ECO:0000256" key="3">
    <source>
        <dbReference type="ARBA" id="ARBA00022840"/>
    </source>
</evidence>